<evidence type="ECO:0000313" key="2">
    <source>
        <dbReference type="EMBL" id="KAK3682936.1"/>
    </source>
</evidence>
<dbReference type="Proteomes" id="UP001270362">
    <property type="component" value="Unassembled WGS sequence"/>
</dbReference>
<reference evidence="2" key="2">
    <citation type="submission" date="2023-06" db="EMBL/GenBank/DDBJ databases">
        <authorList>
            <consortium name="Lawrence Berkeley National Laboratory"/>
            <person name="Haridas S."/>
            <person name="Hensen N."/>
            <person name="Bonometti L."/>
            <person name="Westerberg I."/>
            <person name="Brannstrom I.O."/>
            <person name="Guillou S."/>
            <person name="Cros-Aarteil S."/>
            <person name="Calhoun S."/>
            <person name="Kuo A."/>
            <person name="Mondo S."/>
            <person name="Pangilinan J."/>
            <person name="Riley R."/>
            <person name="Labutti K."/>
            <person name="Andreopoulos B."/>
            <person name="Lipzen A."/>
            <person name="Chen C."/>
            <person name="Yanf M."/>
            <person name="Daum C."/>
            <person name="Ng V."/>
            <person name="Clum A."/>
            <person name="Steindorff A."/>
            <person name="Ohm R."/>
            <person name="Martin F."/>
            <person name="Silar P."/>
            <person name="Natvig D."/>
            <person name="Lalanne C."/>
            <person name="Gautier V."/>
            <person name="Ament-Velasquez S.L."/>
            <person name="Kruys A."/>
            <person name="Hutchinson M.I."/>
            <person name="Powell A.J."/>
            <person name="Barry K."/>
            <person name="Miller A.N."/>
            <person name="Grigoriev I.V."/>
            <person name="Debuchy R."/>
            <person name="Gladieux P."/>
            <person name="Thoren M.H."/>
            <person name="Johannesson H."/>
        </authorList>
    </citation>
    <scope>NUCLEOTIDE SEQUENCE</scope>
    <source>
        <strain evidence="2">CBS 314.62</strain>
    </source>
</reference>
<name>A0AAE1C8M0_9PEZI</name>
<dbReference type="EMBL" id="JAULSO010000005">
    <property type="protein sequence ID" value="KAK3682936.1"/>
    <property type="molecule type" value="Genomic_DNA"/>
</dbReference>
<gene>
    <name evidence="2" type="ORF">B0T22DRAFT_522504</name>
</gene>
<evidence type="ECO:0000313" key="3">
    <source>
        <dbReference type="Proteomes" id="UP001270362"/>
    </source>
</evidence>
<feature type="region of interest" description="Disordered" evidence="1">
    <location>
        <begin position="1"/>
        <end position="22"/>
    </location>
</feature>
<feature type="region of interest" description="Disordered" evidence="1">
    <location>
        <begin position="198"/>
        <end position="274"/>
    </location>
</feature>
<comment type="caution">
    <text evidence="2">The sequence shown here is derived from an EMBL/GenBank/DDBJ whole genome shotgun (WGS) entry which is preliminary data.</text>
</comment>
<proteinExistence type="predicted"/>
<dbReference type="AlphaFoldDB" id="A0AAE1C8M0"/>
<protein>
    <submittedName>
        <fullName evidence="2">Uncharacterized protein</fullName>
    </submittedName>
</protein>
<accession>A0AAE1C8M0</accession>
<reference evidence="2" key="1">
    <citation type="journal article" date="2023" name="Mol. Phylogenet. Evol.">
        <title>Genome-scale phylogeny and comparative genomics of the fungal order Sordariales.</title>
        <authorList>
            <person name="Hensen N."/>
            <person name="Bonometti L."/>
            <person name="Westerberg I."/>
            <person name="Brannstrom I.O."/>
            <person name="Guillou S."/>
            <person name="Cros-Aarteil S."/>
            <person name="Calhoun S."/>
            <person name="Haridas S."/>
            <person name="Kuo A."/>
            <person name="Mondo S."/>
            <person name="Pangilinan J."/>
            <person name="Riley R."/>
            <person name="LaButti K."/>
            <person name="Andreopoulos B."/>
            <person name="Lipzen A."/>
            <person name="Chen C."/>
            <person name="Yan M."/>
            <person name="Daum C."/>
            <person name="Ng V."/>
            <person name="Clum A."/>
            <person name="Steindorff A."/>
            <person name="Ohm R.A."/>
            <person name="Martin F."/>
            <person name="Silar P."/>
            <person name="Natvig D.O."/>
            <person name="Lalanne C."/>
            <person name="Gautier V."/>
            <person name="Ament-Velasquez S.L."/>
            <person name="Kruys A."/>
            <person name="Hutchinson M.I."/>
            <person name="Powell A.J."/>
            <person name="Barry K."/>
            <person name="Miller A.N."/>
            <person name="Grigoriev I.V."/>
            <person name="Debuchy R."/>
            <person name="Gladieux P."/>
            <person name="Hiltunen Thoren M."/>
            <person name="Johannesson H."/>
        </authorList>
    </citation>
    <scope>NUCLEOTIDE SEQUENCE</scope>
    <source>
        <strain evidence="2">CBS 314.62</strain>
    </source>
</reference>
<feature type="compositionally biased region" description="Basic and acidic residues" evidence="1">
    <location>
        <begin position="1"/>
        <end position="12"/>
    </location>
</feature>
<feature type="region of interest" description="Disordered" evidence="1">
    <location>
        <begin position="327"/>
        <end position="389"/>
    </location>
</feature>
<feature type="compositionally biased region" description="Polar residues" evidence="1">
    <location>
        <begin position="125"/>
        <end position="162"/>
    </location>
</feature>
<feature type="region of interest" description="Disordered" evidence="1">
    <location>
        <begin position="125"/>
        <end position="164"/>
    </location>
</feature>
<organism evidence="2 3">
    <name type="scientific">Podospora appendiculata</name>
    <dbReference type="NCBI Taxonomy" id="314037"/>
    <lineage>
        <taxon>Eukaryota</taxon>
        <taxon>Fungi</taxon>
        <taxon>Dikarya</taxon>
        <taxon>Ascomycota</taxon>
        <taxon>Pezizomycotina</taxon>
        <taxon>Sordariomycetes</taxon>
        <taxon>Sordariomycetidae</taxon>
        <taxon>Sordariales</taxon>
        <taxon>Podosporaceae</taxon>
        <taxon>Podospora</taxon>
    </lineage>
</organism>
<keyword evidence="3" id="KW-1185">Reference proteome</keyword>
<sequence>MKNMNDDSERKLSTPTSRRSYERLSSFIIEPEEAALFNGQVEAVLNGEQPGMPHISARYAFTVPNFYSNSTPSQIYPTPSGLTPQPDGTLFRRVGHHHLYAQETGPHTVPLPPSGLGEPARIKLRSQTPAPATEQQGTLQPINPRNLFASSQPAQPTTSSLFPNAPNILTAAQQQEWDAYRERRRMLNRQRLELYREAQATDDRTHKASFATHAEDRTPSPPSERGGFPRTFKGKVIHPVRPWAGRGKSTSLATVPSPVPVPQPASRNPTDPENYKLIWPDDETLSPETPPAPTFSSTWAKLMNRHYGTSYLDSSSAAEYLKSLGSDEVEEDSLPVAATPARPPPEIGRTATGYKPPPPAQVASRFGTPIPRTPMERFLVGRGRGRGRG</sequence>
<evidence type="ECO:0000256" key="1">
    <source>
        <dbReference type="SAM" id="MobiDB-lite"/>
    </source>
</evidence>